<dbReference type="EMBL" id="CP014639">
    <property type="protein sequence ID" value="ANH78672.1"/>
    <property type="molecule type" value="Genomic_DNA"/>
</dbReference>
<dbReference type="InterPro" id="IPR058398">
    <property type="entry name" value="DUF8085"/>
</dbReference>
<gene>
    <name evidence="1" type="ORF">Cs308_0501</name>
</gene>
<proteinExistence type="predicted"/>
<evidence type="ECO:0000313" key="1">
    <source>
        <dbReference type="EMBL" id="ANH78672.1"/>
    </source>
</evidence>
<dbReference type="AlphaFoldDB" id="A0A1A9HX56"/>
<dbReference type="KEGG" id="csaz:Cs308_0501"/>
<protein>
    <submittedName>
        <fullName evidence="1">Uncharacterized protein</fullName>
    </submittedName>
</protein>
<keyword evidence="2" id="KW-1185">Reference proteome</keyword>
<sequence>MLSEKRKNPYLLKRSSRHSRRLFARRGYSKKDMKEMPANFKAYSDQVSDQDKKDISFVVSSAAEKSSLSLALSQSEIKNALYRIREVHPLALMQILAENPDLIEGIKKMQGRDWVWNMFLTQLSEVFSQAVSQDVITEEDISAFASTLGLNSGTVSSIVQGERWPELVDIVTSQPS</sequence>
<name>A0A1A9HX56_9CHLA</name>
<dbReference type="PATRIC" id="fig|1806891.3.peg.493"/>
<reference evidence="2" key="1">
    <citation type="submission" date="2016-03" db="EMBL/GenBank/DDBJ databases">
        <title>Culture-independent genomics supports pathogen discovery for uncultivable bacteria within the genus Chlamydia.</title>
        <authorList>
            <person name="Taylor-Brown A."/>
            <person name="Bachmann N.L."/>
            <person name="Borel N."/>
            <person name="Polkinghorne A."/>
        </authorList>
    </citation>
    <scope>NUCLEOTIDE SEQUENCE [LARGE SCALE GENOMIC DNA]</scope>
    <source>
        <strain evidence="2">2742-308</strain>
    </source>
</reference>
<evidence type="ECO:0000313" key="2">
    <source>
        <dbReference type="Proteomes" id="UP000078162"/>
    </source>
</evidence>
<accession>A0A1A9HX56</accession>
<dbReference type="Proteomes" id="UP000078162">
    <property type="component" value="Chromosome"/>
</dbReference>
<dbReference type="Pfam" id="PF26330">
    <property type="entry name" value="DUF8085"/>
    <property type="match status" value="1"/>
</dbReference>
<organism evidence="1 2">
    <name type="scientific">Candidatus Chlamydia sanziniae</name>
    <dbReference type="NCBI Taxonomy" id="1806891"/>
    <lineage>
        <taxon>Bacteria</taxon>
        <taxon>Pseudomonadati</taxon>
        <taxon>Chlamydiota</taxon>
        <taxon>Chlamydiia</taxon>
        <taxon>Chlamydiales</taxon>
        <taxon>Chlamydiaceae</taxon>
        <taxon>Chlamydia/Chlamydophila group</taxon>
        <taxon>Chlamydia</taxon>
    </lineage>
</organism>
<dbReference type="STRING" id="1806891.Cs308_0501"/>